<keyword evidence="2" id="KW-0813">Transport</keyword>
<feature type="transmembrane region" description="Helical" evidence="6">
    <location>
        <begin position="286"/>
        <end position="307"/>
    </location>
</feature>
<comment type="subcellular location">
    <subcellularLocation>
        <location evidence="1">Membrane</location>
        <topology evidence="1">Multi-pass membrane protein</topology>
    </subcellularLocation>
</comment>
<proteinExistence type="predicted"/>
<dbReference type="PROSITE" id="PS50850">
    <property type="entry name" value="MFS"/>
    <property type="match status" value="1"/>
</dbReference>
<keyword evidence="9" id="KW-1185">Reference proteome</keyword>
<evidence type="ECO:0000313" key="8">
    <source>
        <dbReference type="EMBL" id="QGZ93783.1"/>
    </source>
</evidence>
<dbReference type="GO" id="GO:0016020">
    <property type="term" value="C:membrane"/>
    <property type="evidence" value="ECO:0007669"/>
    <property type="project" value="UniProtKB-SubCell"/>
</dbReference>
<dbReference type="AlphaFoldDB" id="A0A6I6MRL5"/>
<feature type="transmembrane region" description="Helical" evidence="6">
    <location>
        <begin position="23"/>
        <end position="43"/>
    </location>
</feature>
<feature type="transmembrane region" description="Helical" evidence="6">
    <location>
        <begin position="116"/>
        <end position="139"/>
    </location>
</feature>
<keyword evidence="3 6" id="KW-0812">Transmembrane</keyword>
<feature type="transmembrane region" description="Helical" evidence="6">
    <location>
        <begin position="151"/>
        <end position="176"/>
    </location>
</feature>
<dbReference type="InterPro" id="IPR044770">
    <property type="entry name" value="MFS_spinster-like"/>
</dbReference>
<sequence length="445" mass="45497">MSDATALGAPLAARDITAGAYKWYVAATLCAAHAVSMVDRFVMVLVTEPVRAALLLSDTQLGLLQGTGFAILYCAFAIPLGWAADLTNRRNLIAAGITLWSGATIAAAFANSFEMLFAARLVVGFGEACLIPAGMSLLVAYFPRESLGRGVAVFGLGVNIGLGLAFIGGGALLALLYANGGLTVPGLGALTPWQGIFFIAGASAAPVLLMLLWLREPARADDGARGLGESFANLRDGAAHLWRNIDAYGPFFIVGACTSTMGYAVTSWSSSVLVRLHDQAPADAGMIVGLVSVVGGPIGTLTGGWVLDALSARRVVGAPLVLMAAGALLCFTAVIGFSTAPSLTLACASLLLYSFATTGVLPGLYVGMQMLTPDRFRGVAASLNMMLYTFMGLGVGPTAIGLLSDRMGGDGAALGTALVIVAAALAVVIVGTAFATRKAFHAKVL</sequence>
<feature type="transmembrane region" description="Helical" evidence="6">
    <location>
        <begin position="412"/>
        <end position="435"/>
    </location>
</feature>
<dbReference type="Gene3D" id="1.20.1250.20">
    <property type="entry name" value="MFS general substrate transporter like domains"/>
    <property type="match status" value="1"/>
</dbReference>
<dbReference type="GO" id="GO:0022857">
    <property type="term" value="F:transmembrane transporter activity"/>
    <property type="evidence" value="ECO:0007669"/>
    <property type="project" value="InterPro"/>
</dbReference>
<gene>
    <name evidence="8" type="primary">garP</name>
    <name evidence="8" type="ORF">DSM104635_00596</name>
</gene>
<evidence type="ECO:0000256" key="2">
    <source>
        <dbReference type="ARBA" id="ARBA00022448"/>
    </source>
</evidence>
<reference evidence="9" key="1">
    <citation type="submission" date="2019-12" db="EMBL/GenBank/DDBJ databases">
        <title>Complete genome of Terracaulis silvestris 0127_4.</title>
        <authorList>
            <person name="Vieira S."/>
            <person name="Riedel T."/>
            <person name="Sproer C."/>
            <person name="Pascual J."/>
            <person name="Boedeker C."/>
            <person name="Overmann J."/>
        </authorList>
    </citation>
    <scope>NUCLEOTIDE SEQUENCE [LARGE SCALE GENOMIC DNA]</scope>
    <source>
        <strain evidence="9">0127_4</strain>
    </source>
</reference>
<dbReference type="EMBL" id="CP047045">
    <property type="protein sequence ID" value="QGZ93783.1"/>
    <property type="molecule type" value="Genomic_DNA"/>
</dbReference>
<evidence type="ECO:0000256" key="3">
    <source>
        <dbReference type="ARBA" id="ARBA00022692"/>
    </source>
</evidence>
<dbReference type="PANTHER" id="PTHR23505">
    <property type="entry name" value="SPINSTER"/>
    <property type="match status" value="1"/>
</dbReference>
<dbReference type="InterPro" id="IPR011701">
    <property type="entry name" value="MFS"/>
</dbReference>
<feature type="transmembrane region" description="Helical" evidence="6">
    <location>
        <begin position="196"/>
        <end position="214"/>
    </location>
</feature>
<feature type="transmembrane region" description="Helical" evidence="6">
    <location>
        <begin position="91"/>
        <end position="110"/>
    </location>
</feature>
<feature type="domain" description="Major facilitator superfamily (MFS) profile" evidence="7">
    <location>
        <begin position="25"/>
        <end position="440"/>
    </location>
</feature>
<evidence type="ECO:0000313" key="9">
    <source>
        <dbReference type="Proteomes" id="UP000431269"/>
    </source>
</evidence>
<feature type="transmembrane region" description="Helical" evidence="6">
    <location>
        <begin position="378"/>
        <end position="400"/>
    </location>
</feature>
<evidence type="ECO:0000259" key="7">
    <source>
        <dbReference type="PROSITE" id="PS50850"/>
    </source>
</evidence>
<keyword evidence="5 6" id="KW-0472">Membrane</keyword>
<dbReference type="KEGG" id="tsv:DSM104635_00596"/>
<feature type="transmembrane region" description="Helical" evidence="6">
    <location>
        <begin position="247"/>
        <end position="266"/>
    </location>
</feature>
<protein>
    <submittedName>
        <fullName evidence="8">D-galactarate permease</fullName>
    </submittedName>
</protein>
<feature type="transmembrane region" description="Helical" evidence="6">
    <location>
        <begin position="319"/>
        <end position="337"/>
    </location>
</feature>
<keyword evidence="4 6" id="KW-1133">Transmembrane helix</keyword>
<evidence type="ECO:0000256" key="1">
    <source>
        <dbReference type="ARBA" id="ARBA00004141"/>
    </source>
</evidence>
<dbReference type="Proteomes" id="UP000431269">
    <property type="component" value="Chromosome"/>
</dbReference>
<dbReference type="InterPro" id="IPR020846">
    <property type="entry name" value="MFS_dom"/>
</dbReference>
<evidence type="ECO:0000256" key="4">
    <source>
        <dbReference type="ARBA" id="ARBA00022989"/>
    </source>
</evidence>
<accession>A0A6I6MRL5</accession>
<organism evidence="8 9">
    <name type="scientific">Terricaulis silvestris</name>
    <dbReference type="NCBI Taxonomy" id="2686094"/>
    <lineage>
        <taxon>Bacteria</taxon>
        <taxon>Pseudomonadati</taxon>
        <taxon>Pseudomonadota</taxon>
        <taxon>Alphaproteobacteria</taxon>
        <taxon>Caulobacterales</taxon>
        <taxon>Caulobacteraceae</taxon>
        <taxon>Terricaulis</taxon>
    </lineage>
</organism>
<evidence type="ECO:0000256" key="6">
    <source>
        <dbReference type="SAM" id="Phobius"/>
    </source>
</evidence>
<dbReference type="Pfam" id="PF07690">
    <property type="entry name" value="MFS_1"/>
    <property type="match status" value="1"/>
</dbReference>
<dbReference type="PANTHER" id="PTHR23505:SF79">
    <property type="entry name" value="PROTEIN SPINSTER"/>
    <property type="match status" value="1"/>
</dbReference>
<dbReference type="SUPFAM" id="SSF103473">
    <property type="entry name" value="MFS general substrate transporter"/>
    <property type="match status" value="1"/>
</dbReference>
<name>A0A6I6MRL5_9CAUL</name>
<dbReference type="InterPro" id="IPR036259">
    <property type="entry name" value="MFS_trans_sf"/>
</dbReference>
<evidence type="ECO:0000256" key="5">
    <source>
        <dbReference type="ARBA" id="ARBA00023136"/>
    </source>
</evidence>
<feature type="transmembrane region" description="Helical" evidence="6">
    <location>
        <begin position="343"/>
        <end position="366"/>
    </location>
</feature>
<dbReference type="RefSeq" id="WP_158764775.1">
    <property type="nucleotide sequence ID" value="NZ_CP047045.1"/>
</dbReference>
<feature type="transmembrane region" description="Helical" evidence="6">
    <location>
        <begin position="63"/>
        <end position="84"/>
    </location>
</feature>